<keyword evidence="10" id="KW-0325">Glycoprotein</keyword>
<evidence type="ECO:0000256" key="5">
    <source>
        <dbReference type="ARBA" id="ARBA00022729"/>
    </source>
</evidence>
<dbReference type="Pfam" id="PF07731">
    <property type="entry name" value="Cu-oxidase_2"/>
    <property type="match status" value="1"/>
</dbReference>
<comment type="cofactor">
    <cofactor evidence="1">
        <name>Cu cation</name>
        <dbReference type="ChEBI" id="CHEBI:23378"/>
    </cofactor>
</comment>
<dbReference type="InterPro" id="IPR011706">
    <property type="entry name" value="Cu-oxidase_C"/>
</dbReference>
<evidence type="ECO:0000256" key="11">
    <source>
        <dbReference type="ARBA" id="ARBA00037077"/>
    </source>
</evidence>
<dbReference type="PANTHER" id="PTHR48461:SF1">
    <property type="entry name" value="MULTICOPPER OXIDASE LPR1-LIKE"/>
    <property type="match status" value="1"/>
</dbReference>
<evidence type="ECO:0000256" key="1">
    <source>
        <dbReference type="ARBA" id="ARBA00001935"/>
    </source>
</evidence>
<evidence type="ECO:0000256" key="6">
    <source>
        <dbReference type="ARBA" id="ARBA00022824"/>
    </source>
</evidence>
<dbReference type="OrthoDB" id="262547at2759"/>
<sequence>MAAMEMALFFLMLLSLAVEGVWGGSDDGERPFSASKLEMFVDELPNMPRLRGYEVEDGVPVAGNLTIGMYEKTWKFHRDLPATRVFAFGTSKEAATVPGPTIEALQGVPTHVTWTNHLPSRHILPWDPTLSAPRPRTGGVPTVVHLHGGVHPPHSDGHSLAWFTSSFSSTGPQWSRPTFSYPNAQPPGSLWYHDHAMALTRVNLLAGLFGAYSLLAPALESPLRLPSAPPFDLPLVVFDRSFLSDGSIYMNSTGNNPNIHPQWQPEYFGDAIIVNGKAWPFLAVHRRRYRFRIINASNARFFRFFFANGLRFVHVASDSVYLPRPVSSKKFLLAPSEIADVIVDFSQSPTDSAILANDAPYPYPSGDPADKINGQVMKFVIGRQREVDSSRIPESLLRYPAPAVHQAAETRYITMYEYESATGEPTRLYLNGKSFMEPATETPREGSSEVWHVINLTDDNHPLHIHLAVFVVLEQRELVDEDRFKDCMMKLNDAIKCRVDDHAMGRRYSVPPYERGWKNVFKMRPGCVTKILVRFSPLDLETGKHPFNSTDEPGYVYHCHILDHEDNEMMRPLKLIH</sequence>
<evidence type="ECO:0000256" key="3">
    <source>
        <dbReference type="ARBA" id="ARBA00010609"/>
    </source>
</evidence>
<evidence type="ECO:0000256" key="10">
    <source>
        <dbReference type="ARBA" id="ARBA00023180"/>
    </source>
</evidence>
<dbReference type="GO" id="GO:0005789">
    <property type="term" value="C:endoplasmic reticulum membrane"/>
    <property type="evidence" value="ECO:0007669"/>
    <property type="project" value="UniProtKB-SubCell"/>
</dbReference>
<gene>
    <name evidence="15" type="ORF">COCNU_02G005750</name>
</gene>
<dbReference type="GO" id="GO:0005507">
    <property type="term" value="F:copper ion binding"/>
    <property type="evidence" value="ECO:0007669"/>
    <property type="project" value="InterPro"/>
</dbReference>
<dbReference type="FunFam" id="2.60.40.420:FF:000081">
    <property type="entry name" value="Spore coat protein A"/>
    <property type="match status" value="1"/>
</dbReference>
<dbReference type="InterPro" id="IPR001117">
    <property type="entry name" value="Cu-oxidase_2nd"/>
</dbReference>
<dbReference type="CDD" id="cd13891">
    <property type="entry name" value="CuRO_3_CotA_like"/>
    <property type="match status" value="1"/>
</dbReference>
<evidence type="ECO:0000256" key="4">
    <source>
        <dbReference type="ARBA" id="ARBA00022723"/>
    </source>
</evidence>
<dbReference type="SUPFAM" id="SSF49503">
    <property type="entry name" value="Cupredoxins"/>
    <property type="match status" value="3"/>
</dbReference>
<dbReference type="GO" id="GO:0016036">
    <property type="term" value="P:cellular response to phosphate starvation"/>
    <property type="evidence" value="ECO:0007669"/>
    <property type="project" value="InterPro"/>
</dbReference>
<organism evidence="15 16">
    <name type="scientific">Cocos nucifera</name>
    <name type="common">Coconut palm</name>
    <dbReference type="NCBI Taxonomy" id="13894"/>
    <lineage>
        <taxon>Eukaryota</taxon>
        <taxon>Viridiplantae</taxon>
        <taxon>Streptophyta</taxon>
        <taxon>Embryophyta</taxon>
        <taxon>Tracheophyta</taxon>
        <taxon>Spermatophyta</taxon>
        <taxon>Magnoliopsida</taxon>
        <taxon>Liliopsida</taxon>
        <taxon>Arecaceae</taxon>
        <taxon>Arecoideae</taxon>
        <taxon>Cocoseae</taxon>
        <taxon>Attaleinae</taxon>
        <taxon>Cocos</taxon>
    </lineage>
</organism>
<keyword evidence="6" id="KW-0256">Endoplasmic reticulum</keyword>
<evidence type="ECO:0000313" key="16">
    <source>
        <dbReference type="Proteomes" id="UP000797356"/>
    </source>
</evidence>
<dbReference type="Proteomes" id="UP000797356">
    <property type="component" value="Chromosome 2"/>
</dbReference>
<dbReference type="GO" id="GO:0010073">
    <property type="term" value="P:meristem maintenance"/>
    <property type="evidence" value="ECO:0007669"/>
    <property type="project" value="UniProtKB-ARBA"/>
</dbReference>
<dbReference type="CDD" id="cd13868">
    <property type="entry name" value="CuRO_2_CotA_like"/>
    <property type="match status" value="1"/>
</dbReference>
<evidence type="ECO:0000256" key="8">
    <source>
        <dbReference type="ARBA" id="ARBA00023008"/>
    </source>
</evidence>
<accession>A0A8K0MWN5</accession>
<dbReference type="PANTHER" id="PTHR48461">
    <property type="entry name" value="MULTICOPPER OXIDASE LPR1-LIKE"/>
    <property type="match status" value="1"/>
</dbReference>
<evidence type="ECO:0000259" key="13">
    <source>
        <dbReference type="Pfam" id="PF00394"/>
    </source>
</evidence>
<dbReference type="CDD" id="cd13844">
    <property type="entry name" value="CuRO_1_BOD_CotA_like"/>
    <property type="match status" value="1"/>
</dbReference>
<keyword evidence="5 12" id="KW-0732">Signal</keyword>
<keyword evidence="4" id="KW-0479">Metal-binding</keyword>
<comment type="function">
    <text evidence="11">Multicopper oxidase that may play a role in the maintenance of inorganic phosphate homeostasis.</text>
</comment>
<keyword evidence="9" id="KW-0472">Membrane</keyword>
<dbReference type="Gene3D" id="2.60.40.420">
    <property type="entry name" value="Cupredoxins - blue copper proteins"/>
    <property type="match status" value="3"/>
</dbReference>
<keyword evidence="16" id="KW-1185">Reference proteome</keyword>
<keyword evidence="8" id="KW-0186">Copper</keyword>
<comment type="caution">
    <text evidence="15">The sequence shown here is derived from an EMBL/GenBank/DDBJ whole genome shotgun (WGS) entry which is preliminary data.</text>
</comment>
<feature type="signal peptide" evidence="12">
    <location>
        <begin position="1"/>
        <end position="23"/>
    </location>
</feature>
<feature type="domain" description="Plastocyanin-like" evidence="14">
    <location>
        <begin position="425"/>
        <end position="573"/>
    </location>
</feature>
<dbReference type="InterPro" id="IPR052152">
    <property type="entry name" value="LPR1/LPR2"/>
</dbReference>
<dbReference type="FunFam" id="2.60.40.420:FF:000087">
    <property type="entry name" value="Spore coat protein A"/>
    <property type="match status" value="1"/>
</dbReference>
<reference evidence="15" key="2">
    <citation type="submission" date="2019-07" db="EMBL/GenBank/DDBJ databases">
        <authorList>
            <person name="Yang Y."/>
            <person name="Bocs S."/>
            <person name="Baudouin L."/>
        </authorList>
    </citation>
    <scope>NUCLEOTIDE SEQUENCE</scope>
    <source>
        <tissue evidence="15">Spear leaf of Hainan Tall coconut</tissue>
    </source>
</reference>
<evidence type="ECO:0000256" key="7">
    <source>
        <dbReference type="ARBA" id="ARBA00023002"/>
    </source>
</evidence>
<dbReference type="EMBL" id="CM017873">
    <property type="protein sequence ID" value="KAG1330607.1"/>
    <property type="molecule type" value="Genomic_DNA"/>
</dbReference>
<evidence type="ECO:0000313" key="15">
    <source>
        <dbReference type="EMBL" id="KAG1330607.1"/>
    </source>
</evidence>
<reference evidence="15" key="1">
    <citation type="journal article" date="2017" name="Gigascience">
        <title>The genome draft of coconut (Cocos nucifera).</title>
        <authorList>
            <person name="Xiao Y."/>
            <person name="Xu P."/>
            <person name="Fan H."/>
            <person name="Baudouin L."/>
            <person name="Xia W."/>
            <person name="Bocs S."/>
            <person name="Xu J."/>
            <person name="Li Q."/>
            <person name="Guo A."/>
            <person name="Zhou L."/>
            <person name="Li J."/>
            <person name="Wu Y."/>
            <person name="Ma Z."/>
            <person name="Armero A."/>
            <person name="Issali A.E."/>
            <person name="Liu N."/>
            <person name="Peng M."/>
            <person name="Yang Y."/>
        </authorList>
    </citation>
    <scope>NUCLEOTIDE SEQUENCE</scope>
    <source>
        <tissue evidence="15">Spear leaf of Hainan Tall coconut</tissue>
    </source>
</reference>
<dbReference type="GO" id="GO:0016491">
    <property type="term" value="F:oxidoreductase activity"/>
    <property type="evidence" value="ECO:0007669"/>
    <property type="project" value="UniProtKB-KW"/>
</dbReference>
<evidence type="ECO:0000259" key="14">
    <source>
        <dbReference type="Pfam" id="PF07731"/>
    </source>
</evidence>
<evidence type="ECO:0000256" key="12">
    <source>
        <dbReference type="SAM" id="SignalP"/>
    </source>
</evidence>
<evidence type="ECO:0000256" key="2">
    <source>
        <dbReference type="ARBA" id="ARBA00004406"/>
    </source>
</evidence>
<dbReference type="Pfam" id="PF00394">
    <property type="entry name" value="Cu-oxidase"/>
    <property type="match status" value="1"/>
</dbReference>
<dbReference type="AlphaFoldDB" id="A0A8K0MWN5"/>
<comment type="similarity">
    <text evidence="3">Belongs to the multicopper oxidase family.</text>
</comment>
<feature type="domain" description="Plastocyanin-like" evidence="13">
    <location>
        <begin position="269"/>
        <end position="357"/>
    </location>
</feature>
<dbReference type="InterPro" id="IPR008972">
    <property type="entry name" value="Cupredoxin"/>
</dbReference>
<keyword evidence="7" id="KW-0560">Oxidoreductase</keyword>
<protein>
    <submittedName>
        <fullName evidence="15">Multicopper oxidase LPR2</fullName>
    </submittedName>
</protein>
<proteinExistence type="inferred from homology"/>
<dbReference type="FunFam" id="2.60.40.420:FF:000102">
    <property type="entry name" value="Multi-copper oxidase type I family protein"/>
    <property type="match status" value="1"/>
</dbReference>
<comment type="subcellular location">
    <subcellularLocation>
        <location evidence="2">Endoplasmic reticulum membrane</location>
        <topology evidence="2">Peripheral membrane protein</topology>
    </subcellularLocation>
</comment>
<name>A0A8K0MWN5_COCNU</name>
<feature type="chain" id="PRO_5035449445" evidence="12">
    <location>
        <begin position="24"/>
        <end position="577"/>
    </location>
</feature>
<evidence type="ECO:0000256" key="9">
    <source>
        <dbReference type="ARBA" id="ARBA00023136"/>
    </source>
</evidence>